<keyword evidence="2" id="KW-0812">Transmembrane</keyword>
<proteinExistence type="predicted"/>
<keyword evidence="2" id="KW-1133">Transmembrane helix</keyword>
<feature type="region of interest" description="Disordered" evidence="1">
    <location>
        <begin position="80"/>
        <end position="110"/>
    </location>
</feature>
<feature type="compositionally biased region" description="Basic and acidic residues" evidence="1">
    <location>
        <begin position="90"/>
        <end position="110"/>
    </location>
</feature>
<dbReference type="EMBL" id="LAZR01000001">
    <property type="protein sequence ID" value="KKO12787.1"/>
    <property type="molecule type" value="Genomic_DNA"/>
</dbReference>
<keyword evidence="2" id="KW-0472">Membrane</keyword>
<organism evidence="3">
    <name type="scientific">marine sediment metagenome</name>
    <dbReference type="NCBI Taxonomy" id="412755"/>
    <lineage>
        <taxon>unclassified sequences</taxon>
        <taxon>metagenomes</taxon>
        <taxon>ecological metagenomes</taxon>
    </lineage>
</organism>
<dbReference type="AlphaFoldDB" id="A0A0F9YKP5"/>
<protein>
    <submittedName>
        <fullName evidence="3">Uncharacterized protein</fullName>
    </submittedName>
</protein>
<comment type="caution">
    <text evidence="3">The sequence shown here is derived from an EMBL/GenBank/DDBJ whole genome shotgun (WGS) entry which is preliminary data.</text>
</comment>
<evidence type="ECO:0000256" key="2">
    <source>
        <dbReference type="SAM" id="Phobius"/>
    </source>
</evidence>
<gene>
    <name evidence="3" type="ORF">LCGC14_0008040</name>
</gene>
<accession>A0A0F9YKP5</accession>
<feature type="transmembrane region" description="Helical" evidence="2">
    <location>
        <begin position="41"/>
        <end position="65"/>
    </location>
</feature>
<evidence type="ECO:0000256" key="1">
    <source>
        <dbReference type="SAM" id="MobiDB-lite"/>
    </source>
</evidence>
<name>A0A0F9YKP5_9ZZZZ</name>
<feature type="transmembrane region" description="Helical" evidence="2">
    <location>
        <begin position="12"/>
        <end position="35"/>
    </location>
</feature>
<reference evidence="3" key="1">
    <citation type="journal article" date="2015" name="Nature">
        <title>Complex archaea that bridge the gap between prokaryotes and eukaryotes.</title>
        <authorList>
            <person name="Spang A."/>
            <person name="Saw J.H."/>
            <person name="Jorgensen S.L."/>
            <person name="Zaremba-Niedzwiedzka K."/>
            <person name="Martijn J."/>
            <person name="Lind A.E."/>
            <person name="van Eijk R."/>
            <person name="Schleper C."/>
            <person name="Guy L."/>
            <person name="Ettema T.J."/>
        </authorList>
    </citation>
    <scope>NUCLEOTIDE SEQUENCE</scope>
</reference>
<sequence>MSKSRFRISRRNRAVIGGLVIALGSIYALAVSYNIPGAELLWFLVGSALVLLAAMLAALFLVLIVKGLGLMWRRLLPATQPGVEGQSAEGRAEAKRDSDKARDTADRADS</sequence>
<evidence type="ECO:0000313" key="3">
    <source>
        <dbReference type="EMBL" id="KKO12787.1"/>
    </source>
</evidence>